<dbReference type="STRING" id="459525.SAMN04488137_3468"/>
<dbReference type="OrthoDB" id="9815829at2"/>
<proteinExistence type="inferred from homology"/>
<evidence type="ECO:0000313" key="6">
    <source>
        <dbReference type="Proteomes" id="UP000199544"/>
    </source>
</evidence>
<keyword evidence="6" id="KW-1185">Reference proteome</keyword>
<evidence type="ECO:0000313" key="5">
    <source>
        <dbReference type="EMBL" id="SDN09047.1"/>
    </source>
</evidence>
<dbReference type="AlphaFoldDB" id="A0A1G9YIY0"/>
<organism evidence="5 6">
    <name type="scientific">Fictibacillus solisalsi</name>
    <dbReference type="NCBI Taxonomy" id="459525"/>
    <lineage>
        <taxon>Bacteria</taxon>
        <taxon>Bacillati</taxon>
        <taxon>Bacillota</taxon>
        <taxon>Bacilli</taxon>
        <taxon>Bacillales</taxon>
        <taxon>Fictibacillaceae</taxon>
        <taxon>Fictibacillus</taxon>
    </lineage>
</organism>
<dbReference type="SUPFAM" id="SSF53448">
    <property type="entry name" value="Nucleotide-diphospho-sugar transferases"/>
    <property type="match status" value="1"/>
</dbReference>
<dbReference type="Proteomes" id="UP000199544">
    <property type="component" value="Unassembled WGS sequence"/>
</dbReference>
<keyword evidence="2" id="KW-0328">Glycosyltransferase</keyword>
<dbReference type="InterPro" id="IPR001173">
    <property type="entry name" value="Glyco_trans_2-like"/>
</dbReference>
<dbReference type="PANTHER" id="PTHR43685:SF5">
    <property type="entry name" value="GLYCOSYLTRANSFERASE EPSE-RELATED"/>
    <property type="match status" value="1"/>
</dbReference>
<comment type="similarity">
    <text evidence="1">Belongs to the glycosyltransferase 2 family.</text>
</comment>
<dbReference type="InterPro" id="IPR050834">
    <property type="entry name" value="Glycosyltransf_2"/>
</dbReference>
<name>A0A1G9YIY0_9BACL</name>
<evidence type="ECO:0000256" key="2">
    <source>
        <dbReference type="ARBA" id="ARBA00022676"/>
    </source>
</evidence>
<reference evidence="6" key="1">
    <citation type="submission" date="2016-10" db="EMBL/GenBank/DDBJ databases">
        <authorList>
            <person name="Varghese N."/>
            <person name="Submissions S."/>
        </authorList>
    </citation>
    <scope>NUCLEOTIDE SEQUENCE [LARGE SCALE GENOMIC DNA]</scope>
    <source>
        <strain evidence="6">CGMCC 1.6854</strain>
    </source>
</reference>
<dbReference type="PANTHER" id="PTHR43685">
    <property type="entry name" value="GLYCOSYLTRANSFERASE"/>
    <property type="match status" value="1"/>
</dbReference>
<feature type="domain" description="Glycosyltransferase 2-like" evidence="4">
    <location>
        <begin position="4"/>
        <end position="169"/>
    </location>
</feature>
<dbReference type="InterPro" id="IPR029044">
    <property type="entry name" value="Nucleotide-diphossugar_trans"/>
</dbReference>
<evidence type="ECO:0000256" key="1">
    <source>
        <dbReference type="ARBA" id="ARBA00006739"/>
    </source>
</evidence>
<protein>
    <submittedName>
        <fullName evidence="5">Glycosyl transferase family 2</fullName>
    </submittedName>
</protein>
<dbReference type="Gene3D" id="3.90.550.10">
    <property type="entry name" value="Spore Coat Polysaccharide Biosynthesis Protein SpsA, Chain A"/>
    <property type="match status" value="1"/>
</dbReference>
<sequence length="274" mass="32384">MKFSVLMSVYFKENPYFLDQSINSIINQTIVPNEIVLVKDGILTEELNSIINKYIKKYPSLFKIIDFKENQGLGKALREGVKACSYEIIARMDTDDIAVKDRFQKQLSYLRDNIEIDLVGSYIEEFEDNINNVLAIKRVPIHHYDIYNYAKKRNPLNHMTVMYRKQAVLKAGNYKSFSWNEDYYLWVRMLVNSSKMYNLPEVLVHARTGNSMFERRGGKNYAQADIKLQIEYYKLGFINMKEFILNIILRTSIRFLPNKIRAFIYLKFLRSKSI</sequence>
<dbReference type="Pfam" id="PF00535">
    <property type="entry name" value="Glycos_transf_2"/>
    <property type="match status" value="1"/>
</dbReference>
<gene>
    <name evidence="5" type="ORF">SAMN04488137_3468</name>
</gene>
<dbReference type="RefSeq" id="WP_090236947.1">
    <property type="nucleotide sequence ID" value="NZ_FNHW01000001.1"/>
</dbReference>
<evidence type="ECO:0000259" key="4">
    <source>
        <dbReference type="Pfam" id="PF00535"/>
    </source>
</evidence>
<keyword evidence="3 5" id="KW-0808">Transferase</keyword>
<dbReference type="GO" id="GO:0016757">
    <property type="term" value="F:glycosyltransferase activity"/>
    <property type="evidence" value="ECO:0007669"/>
    <property type="project" value="UniProtKB-KW"/>
</dbReference>
<dbReference type="EMBL" id="FNHW01000001">
    <property type="protein sequence ID" value="SDN09047.1"/>
    <property type="molecule type" value="Genomic_DNA"/>
</dbReference>
<evidence type="ECO:0000256" key="3">
    <source>
        <dbReference type="ARBA" id="ARBA00022679"/>
    </source>
</evidence>
<accession>A0A1G9YIY0</accession>